<dbReference type="Gene3D" id="3.20.80.10">
    <property type="entry name" value="Regulatory factor, effector binding domain"/>
    <property type="match status" value="1"/>
</dbReference>
<evidence type="ECO:0000313" key="3">
    <source>
        <dbReference type="Proteomes" id="UP000273977"/>
    </source>
</evidence>
<dbReference type="OrthoDB" id="2242165at2"/>
<evidence type="ECO:0000313" key="2">
    <source>
        <dbReference type="EMBL" id="RPA60108.1"/>
    </source>
</evidence>
<dbReference type="EMBL" id="RKMG01000017">
    <property type="protein sequence ID" value="RPA60108.1"/>
    <property type="molecule type" value="Genomic_DNA"/>
</dbReference>
<dbReference type="InterPro" id="IPR029441">
    <property type="entry name" value="Cass2"/>
</dbReference>
<evidence type="ECO:0000259" key="1">
    <source>
        <dbReference type="Pfam" id="PF14526"/>
    </source>
</evidence>
<comment type="caution">
    <text evidence="2">The sequence shown here is derived from an EMBL/GenBank/DDBJ whole genome shotgun (WGS) entry which is preliminary data.</text>
</comment>
<accession>A0A3N4GDX6</accession>
<protein>
    <submittedName>
        <fullName evidence="2">Transcriptional regulator</fullName>
    </submittedName>
</protein>
<dbReference type="AlphaFoldDB" id="A0A3N4GDX6"/>
<organism evidence="2 3">
    <name type="scientific">Aerococcus agrisoli</name>
    <dbReference type="NCBI Taxonomy" id="2487350"/>
    <lineage>
        <taxon>Bacteria</taxon>
        <taxon>Bacillati</taxon>
        <taxon>Bacillota</taxon>
        <taxon>Bacilli</taxon>
        <taxon>Lactobacillales</taxon>
        <taxon>Aerococcaceae</taxon>
        <taxon>Aerococcus</taxon>
    </lineage>
</organism>
<dbReference type="InterPro" id="IPR011256">
    <property type="entry name" value="Reg_factor_effector_dom_sf"/>
</dbReference>
<dbReference type="Proteomes" id="UP000273977">
    <property type="component" value="Unassembled WGS sequence"/>
</dbReference>
<dbReference type="RefSeq" id="WP_123780239.1">
    <property type="nucleotide sequence ID" value="NZ_RKMG01000017.1"/>
</dbReference>
<keyword evidence="3" id="KW-1185">Reference proteome</keyword>
<sequence length="159" mass="17990">MAHHYFEDKEAFTLVGVSTELVADYTDFEEINKQKAAFWQKVNEDGTVQKLIDESIDGHLFVINEAVDNKMMHSVGVQSDHEIDGTVKVTDFPEGKYLIIEDKADDRQTLNDLLTYAAFGQVLNEITDYAYVGGPNAVVHMEIKEDQHLGQMWLPVIAQ</sequence>
<proteinExistence type="predicted"/>
<dbReference type="Pfam" id="PF14526">
    <property type="entry name" value="Cass2"/>
    <property type="match status" value="1"/>
</dbReference>
<feature type="domain" description="Integron-associated effector binding protein" evidence="1">
    <location>
        <begin position="7"/>
        <end position="156"/>
    </location>
</feature>
<gene>
    <name evidence="2" type="ORF">EF384_05990</name>
</gene>
<reference evidence="2 3" key="1">
    <citation type="submission" date="2018-11" db="EMBL/GenBank/DDBJ databases">
        <title>Aerococcus sp. SJQ22, whole genome shotgun sequence.</title>
        <authorList>
            <person name="Sun L."/>
            <person name="Gao X."/>
            <person name="Chen W."/>
            <person name="Huang K."/>
        </authorList>
    </citation>
    <scope>NUCLEOTIDE SEQUENCE [LARGE SCALE GENOMIC DNA]</scope>
    <source>
        <strain evidence="2 3">SJQ22</strain>
    </source>
</reference>
<name>A0A3N4GDX6_9LACT</name>